<dbReference type="EMBL" id="JBCGBO010000025">
    <property type="protein sequence ID" value="KAK9175280.1"/>
    <property type="molecule type" value="Genomic_DNA"/>
</dbReference>
<dbReference type="Pfam" id="PF02902">
    <property type="entry name" value="Peptidase_C48"/>
    <property type="match status" value="1"/>
</dbReference>
<feature type="domain" description="Ubiquitin-like protease family profile" evidence="5">
    <location>
        <begin position="252"/>
        <end position="433"/>
    </location>
</feature>
<dbReference type="AlphaFoldDB" id="A0AAP0Q8D6"/>
<evidence type="ECO:0000259" key="5">
    <source>
        <dbReference type="PROSITE" id="PS50600"/>
    </source>
</evidence>
<comment type="caution">
    <text evidence="6">The sequence shown here is derived from an EMBL/GenBank/DDBJ whole genome shotgun (WGS) entry which is preliminary data.</text>
</comment>
<gene>
    <name evidence="6" type="ORF">WN944_027286</name>
</gene>
<dbReference type="GO" id="GO:0008234">
    <property type="term" value="F:cysteine-type peptidase activity"/>
    <property type="evidence" value="ECO:0007669"/>
    <property type="project" value="InterPro"/>
</dbReference>
<evidence type="ECO:0000313" key="7">
    <source>
        <dbReference type="Proteomes" id="UP001428341"/>
    </source>
</evidence>
<keyword evidence="2" id="KW-0645">Protease</keyword>
<protein>
    <recommendedName>
        <fullName evidence="5">Ubiquitin-like protease family profile domain-containing protein</fullName>
    </recommendedName>
</protein>
<dbReference type="SUPFAM" id="SSF54001">
    <property type="entry name" value="Cysteine proteinases"/>
    <property type="match status" value="1"/>
</dbReference>
<evidence type="ECO:0000256" key="2">
    <source>
        <dbReference type="ARBA" id="ARBA00022670"/>
    </source>
</evidence>
<dbReference type="GO" id="GO:0006508">
    <property type="term" value="P:proteolysis"/>
    <property type="evidence" value="ECO:0007669"/>
    <property type="project" value="UniProtKB-KW"/>
</dbReference>
<organism evidence="6 7">
    <name type="scientific">Citrus x changshan-huyou</name>
    <dbReference type="NCBI Taxonomy" id="2935761"/>
    <lineage>
        <taxon>Eukaryota</taxon>
        <taxon>Viridiplantae</taxon>
        <taxon>Streptophyta</taxon>
        <taxon>Embryophyta</taxon>
        <taxon>Tracheophyta</taxon>
        <taxon>Spermatophyta</taxon>
        <taxon>Magnoliopsida</taxon>
        <taxon>eudicotyledons</taxon>
        <taxon>Gunneridae</taxon>
        <taxon>Pentapetalae</taxon>
        <taxon>rosids</taxon>
        <taxon>malvids</taxon>
        <taxon>Sapindales</taxon>
        <taxon>Rutaceae</taxon>
        <taxon>Aurantioideae</taxon>
        <taxon>Citrus</taxon>
    </lineage>
</organism>
<evidence type="ECO:0000256" key="1">
    <source>
        <dbReference type="ARBA" id="ARBA00005234"/>
    </source>
</evidence>
<evidence type="ECO:0000256" key="3">
    <source>
        <dbReference type="ARBA" id="ARBA00022801"/>
    </source>
</evidence>
<keyword evidence="3" id="KW-0378">Hydrolase</keyword>
<evidence type="ECO:0000313" key="6">
    <source>
        <dbReference type="EMBL" id="KAK9175280.1"/>
    </source>
</evidence>
<feature type="region of interest" description="Disordered" evidence="4">
    <location>
        <begin position="67"/>
        <end position="92"/>
    </location>
</feature>
<accession>A0AAP0Q8D6</accession>
<name>A0AAP0Q8D6_9ROSI</name>
<evidence type="ECO:0000256" key="4">
    <source>
        <dbReference type="SAM" id="MobiDB-lite"/>
    </source>
</evidence>
<dbReference type="Gene3D" id="3.40.395.10">
    <property type="entry name" value="Adenoviral Proteinase, Chain A"/>
    <property type="match status" value="1"/>
</dbReference>
<dbReference type="InterPro" id="IPR038765">
    <property type="entry name" value="Papain-like_cys_pep_sf"/>
</dbReference>
<dbReference type="InterPro" id="IPR003653">
    <property type="entry name" value="Peptidase_C48_C"/>
</dbReference>
<proteinExistence type="inferred from homology"/>
<dbReference type="Proteomes" id="UP001428341">
    <property type="component" value="Unassembled WGS sequence"/>
</dbReference>
<keyword evidence="7" id="KW-1185">Reference proteome</keyword>
<dbReference type="PROSITE" id="PS50600">
    <property type="entry name" value="ULP_PROTEASE"/>
    <property type="match status" value="1"/>
</dbReference>
<comment type="similarity">
    <text evidence="1">Belongs to the peptidase C48 family.</text>
</comment>
<sequence length="513" mass="58235">METIAMEQIRVSTAVVKCDNRCEDGSSKAAEEENCDVKSGDTETVSGMKKANMISYLEIPALMSKSHGGSSDMSMKKQRVYRSPQCNKEMEKDSSERIDREKICNYCLSYEPSCSGTSGCVDTHNEINGKEDSKSREDMDCVHLLHSDIETWMPAVCVEKLHRNEQNKGCVGRLQSGMRSKRLADVHMCNGKCGGRVHGELEVFKNCPERSHYRVGPYLMPMPFDMDAEKLITFCMDENLNKGEMLFQTKLNEITRNNIMSLAPRSMINLKIVCAFSELLSAQGREKVGDSTFSLFLSAFNGDCVDGQCTHLMFPSAHFLNGKFVVANFGCCKKIFVPVSNRFAHWYVLVVIIDETRVEVWDPLPSATTSDLAIEECKHVLRSIEILLRQGATTRISAALNIRDFAIEFCTREPSIVNEHDGALYVMLMMERHQMWSCLTETEIKFHSDCERARIVVDLITYSFNNLKDKVRTSVQKHQQDLDDAAHCVNKAIAKRRLRQLRKSSRMGHGWRH</sequence>
<reference evidence="6 7" key="1">
    <citation type="submission" date="2024-05" db="EMBL/GenBank/DDBJ databases">
        <title>Haplotype-resolved chromosome-level genome assembly of Huyou (Citrus changshanensis).</title>
        <authorList>
            <person name="Miao C."/>
            <person name="Chen W."/>
            <person name="Wu Y."/>
            <person name="Wang L."/>
            <person name="Zhao S."/>
            <person name="Grierson D."/>
            <person name="Xu C."/>
            <person name="Chen K."/>
        </authorList>
    </citation>
    <scope>NUCLEOTIDE SEQUENCE [LARGE SCALE GENOMIC DNA]</scope>
    <source>
        <strain evidence="6">01-14</strain>
        <tissue evidence="6">Leaf</tissue>
    </source>
</reference>